<dbReference type="EMBL" id="JACJQT010000019">
    <property type="protein sequence ID" value="MBD2278496.1"/>
    <property type="molecule type" value="Genomic_DNA"/>
</dbReference>
<keyword evidence="3" id="KW-1185">Reference proteome</keyword>
<dbReference type="Gene3D" id="2.160.20.80">
    <property type="entry name" value="E3 ubiquitin-protein ligase SopA"/>
    <property type="match status" value="2"/>
</dbReference>
<evidence type="ECO:0000313" key="2">
    <source>
        <dbReference type="EMBL" id="MBD2278496.1"/>
    </source>
</evidence>
<dbReference type="PANTHER" id="PTHR14136">
    <property type="entry name" value="BTB_POZ DOMAIN-CONTAINING PROTEIN KCTD9"/>
    <property type="match status" value="1"/>
</dbReference>
<dbReference type="Proteomes" id="UP000606721">
    <property type="component" value="Unassembled WGS sequence"/>
</dbReference>
<protein>
    <submittedName>
        <fullName evidence="2">Pentapeptide repeat-containing protein</fullName>
    </submittedName>
</protein>
<dbReference type="InterPro" id="IPR001646">
    <property type="entry name" value="5peptide_repeat"/>
</dbReference>
<dbReference type="InterPro" id="IPR051082">
    <property type="entry name" value="Pentapeptide-BTB/POZ_domain"/>
</dbReference>
<feature type="domain" description="HNH nuclease" evidence="1">
    <location>
        <begin position="402"/>
        <end position="451"/>
    </location>
</feature>
<dbReference type="PANTHER" id="PTHR14136:SF17">
    <property type="entry name" value="BTB_POZ DOMAIN-CONTAINING PROTEIN KCTD9"/>
    <property type="match status" value="1"/>
</dbReference>
<accession>A0ABR8BXG0</accession>
<sequence>MIFRIYRANFEAYMYIQENIKRDTTLIKLYKEGRRDFSDYKGYKIRSIKETQTGKREIEERNAELCNQDMREIILSGSNLSYANLKNVNLEKAIIKTANLFKINLQDGDLIAADLSGSNLSSAYLENANLSDAILRSTNFKGAKLQNTNLSGADLSGSDLSSAYLENANLSGAILRGTSLKGAKLQNTNLSGADLTDACLDHTLLKDMIIDNNTKMNQKYYLIWEITNKGLGNRNLSGQDLSRANLSGLNLKKAILENTNLAQANLKNTKLQRAILTGAILTEANLTTAKLTGANLKGAEFTKSTIVNANFAKANFGNTDLSQTRTKLTNVSTLTGAYYNDETKFPEGFDPKIKKMIWSNYQDPQWIKDLLNNKGEPQKCPPQREGQAEFKNELIQTYGYKCLISGCEIEEIIEAAHIIPYSKIESHDVANGLLLRVDLHRLFDNYLLAIHPKTREVLISEKIEKNYQDFIGIKIENRLTGEDATKQQDALRYHCEQCNWIDKRLLE</sequence>
<gene>
    <name evidence="2" type="ORF">H6F99_09325</name>
</gene>
<dbReference type="Pfam" id="PF13391">
    <property type="entry name" value="HNH_2"/>
    <property type="match status" value="1"/>
</dbReference>
<proteinExistence type="predicted"/>
<dbReference type="RefSeq" id="WP_190382869.1">
    <property type="nucleotide sequence ID" value="NZ_JACJQT010000019.1"/>
</dbReference>
<evidence type="ECO:0000313" key="3">
    <source>
        <dbReference type="Proteomes" id="UP000606721"/>
    </source>
</evidence>
<name>A0ABR8BXG0_APHFL</name>
<organism evidence="2 3">
    <name type="scientific">Aphanizomenon flos-aquae FACHB-1040</name>
    <dbReference type="NCBI Taxonomy" id="2692887"/>
    <lineage>
        <taxon>Bacteria</taxon>
        <taxon>Bacillati</taxon>
        <taxon>Cyanobacteriota</taxon>
        <taxon>Cyanophyceae</taxon>
        <taxon>Nostocales</taxon>
        <taxon>Aphanizomenonaceae</taxon>
        <taxon>Aphanizomenon</taxon>
    </lineage>
</organism>
<comment type="caution">
    <text evidence="2">The sequence shown here is derived from an EMBL/GenBank/DDBJ whole genome shotgun (WGS) entry which is preliminary data.</text>
</comment>
<dbReference type="SUPFAM" id="SSF141571">
    <property type="entry name" value="Pentapeptide repeat-like"/>
    <property type="match status" value="2"/>
</dbReference>
<dbReference type="InterPro" id="IPR003615">
    <property type="entry name" value="HNH_nuc"/>
</dbReference>
<evidence type="ECO:0000259" key="1">
    <source>
        <dbReference type="Pfam" id="PF13391"/>
    </source>
</evidence>
<dbReference type="Pfam" id="PF00805">
    <property type="entry name" value="Pentapeptide"/>
    <property type="match status" value="5"/>
</dbReference>
<reference evidence="2 3" key="1">
    <citation type="journal article" date="2020" name="ISME J.">
        <title>Comparative genomics reveals insights into cyanobacterial evolution and habitat adaptation.</title>
        <authorList>
            <person name="Chen M.Y."/>
            <person name="Teng W.K."/>
            <person name="Zhao L."/>
            <person name="Hu C.X."/>
            <person name="Zhou Y.K."/>
            <person name="Han B.P."/>
            <person name="Song L.R."/>
            <person name="Shu W.S."/>
        </authorList>
    </citation>
    <scope>NUCLEOTIDE SEQUENCE [LARGE SCALE GENOMIC DNA]</scope>
    <source>
        <strain evidence="2 3">FACHB-1040</strain>
    </source>
</reference>